<organism evidence="2 3">
    <name type="scientific">Ferrimicrobium acidiphilum DSM 19497</name>
    <dbReference type="NCBI Taxonomy" id="1121877"/>
    <lineage>
        <taxon>Bacteria</taxon>
        <taxon>Bacillati</taxon>
        <taxon>Actinomycetota</taxon>
        <taxon>Acidimicrobiia</taxon>
        <taxon>Acidimicrobiales</taxon>
        <taxon>Acidimicrobiaceae</taxon>
        <taxon>Ferrimicrobium</taxon>
    </lineage>
</organism>
<dbReference type="GeneID" id="78371448"/>
<keyword evidence="2" id="KW-0328">Glycosyltransferase</keyword>
<dbReference type="AlphaFoldDB" id="A0A0D8FXV2"/>
<keyword evidence="3" id="KW-1185">Reference proteome</keyword>
<dbReference type="eggNOG" id="COG1216">
    <property type="taxonomic scope" value="Bacteria"/>
</dbReference>
<sequence>MNCSVAVIIVQYRSGPIEQLIEQLRQQGVDRIVVIDNGVEESYDRTSCIGDVVVHQLAFGMNLGYGAAINRGLAMVQESIVVISNPDIEVHPGAIDALAAVLEADGNVGAVGPKVVNSDGSRYPSFRRFPSLWQSMWHGAIGWLAPSSPATRSYRMSDVDPELAVVVPWISGAFLACPTSALRRVAGFDTKYRLYLEDVDLCRRLTLFGYQIVYQPLAVVTHYGGRSSDQRRSRALLEHHRSMAVYAAAERRSTLSLLVVEFGIALRCGLSLLRASISGSVRN</sequence>
<dbReference type="Pfam" id="PF00535">
    <property type="entry name" value="Glycos_transf_2"/>
    <property type="match status" value="1"/>
</dbReference>
<proteinExistence type="predicted"/>
<dbReference type="GO" id="GO:0102096">
    <property type="term" value="F:decaprenyl-N-acetyl-alpha-D-glucosaminyl-pyrophosphate:dTDP-alpha-L-rhamnose rhamnosyltransferase activity"/>
    <property type="evidence" value="ECO:0007669"/>
    <property type="project" value="UniProtKB-EC"/>
</dbReference>
<evidence type="ECO:0000259" key="1">
    <source>
        <dbReference type="Pfam" id="PF00535"/>
    </source>
</evidence>
<dbReference type="SUPFAM" id="SSF53448">
    <property type="entry name" value="Nucleotide-diphospho-sugar transferases"/>
    <property type="match status" value="1"/>
</dbReference>
<dbReference type="Gene3D" id="3.90.550.10">
    <property type="entry name" value="Spore Coat Polysaccharide Biosynthesis Protein SpsA, Chain A"/>
    <property type="match status" value="1"/>
</dbReference>
<dbReference type="OrthoDB" id="9771846at2"/>
<feature type="domain" description="Glycosyltransferase 2-like" evidence="1">
    <location>
        <begin position="8"/>
        <end position="128"/>
    </location>
</feature>
<dbReference type="STRING" id="1121877.FEAC_00900"/>
<dbReference type="PANTHER" id="PTHR43179:SF7">
    <property type="entry name" value="RHAMNOSYLTRANSFERASE WBBL"/>
    <property type="match status" value="1"/>
</dbReference>
<dbReference type="InterPro" id="IPR029044">
    <property type="entry name" value="Nucleotide-diphossugar_trans"/>
</dbReference>
<reference evidence="2 3" key="1">
    <citation type="submission" date="2015-01" db="EMBL/GenBank/DDBJ databases">
        <title>Draft genome of the acidophilic iron oxidizer Ferrimicrobium acidiphilum strain T23.</title>
        <authorList>
            <person name="Poehlein A."/>
            <person name="Eisen S."/>
            <person name="Schloemann M."/>
            <person name="Johnson B.D."/>
            <person name="Daniel R."/>
            <person name="Muehling M."/>
        </authorList>
    </citation>
    <scope>NUCLEOTIDE SEQUENCE [LARGE SCALE GENOMIC DNA]</scope>
    <source>
        <strain evidence="2 3">T23</strain>
    </source>
</reference>
<evidence type="ECO:0000313" key="2">
    <source>
        <dbReference type="EMBL" id="KJE78098.1"/>
    </source>
</evidence>
<keyword evidence="2" id="KW-0808">Transferase</keyword>
<protein>
    <submittedName>
        <fullName evidence="2">N-acetylglucosaminyl-diphospho-decaprenol L-rhamnosyltransferase</fullName>
        <ecNumber evidence="2">2.4.1.289</ecNumber>
    </submittedName>
</protein>
<name>A0A0D8FXV2_9ACTN</name>
<dbReference type="RefSeq" id="WP_052565020.1">
    <property type="nucleotide sequence ID" value="NZ_JQKF01000001.1"/>
</dbReference>
<comment type="caution">
    <text evidence="2">The sequence shown here is derived from an EMBL/GenBank/DDBJ whole genome shotgun (WGS) entry which is preliminary data.</text>
</comment>
<dbReference type="EMBL" id="JXUW01000001">
    <property type="protein sequence ID" value="KJE78098.1"/>
    <property type="molecule type" value="Genomic_DNA"/>
</dbReference>
<dbReference type="PANTHER" id="PTHR43179">
    <property type="entry name" value="RHAMNOSYLTRANSFERASE WBBL"/>
    <property type="match status" value="1"/>
</dbReference>
<dbReference type="InterPro" id="IPR001173">
    <property type="entry name" value="Glyco_trans_2-like"/>
</dbReference>
<gene>
    <name evidence="2" type="primary">wbbL2</name>
    <name evidence="2" type="ORF">FEAC_00900</name>
</gene>
<evidence type="ECO:0000313" key="3">
    <source>
        <dbReference type="Proteomes" id="UP000032336"/>
    </source>
</evidence>
<dbReference type="EC" id="2.4.1.289" evidence="2"/>
<dbReference type="Proteomes" id="UP000032336">
    <property type="component" value="Unassembled WGS sequence"/>
</dbReference>
<accession>A0A0D8FXV2</accession>